<protein>
    <submittedName>
        <fullName evidence="1">Uncharacterized protein</fullName>
    </submittedName>
</protein>
<sequence length="101" mass="11645">MNPECSYESGNKKLPQKLFICIIVSLMDCRDNLVICPSSTPLFLRRNRLGKSPVGHAQRTADDRTIHLNILTWWTDAMYSKPLSFLYNISQNIPRFSDLLD</sequence>
<keyword evidence="2" id="KW-1185">Reference proteome</keyword>
<evidence type="ECO:0000313" key="1">
    <source>
        <dbReference type="EMBL" id="GBL93481.1"/>
    </source>
</evidence>
<dbReference type="EMBL" id="BGPR01000094">
    <property type="protein sequence ID" value="GBL93481.1"/>
    <property type="molecule type" value="Genomic_DNA"/>
</dbReference>
<proteinExistence type="predicted"/>
<evidence type="ECO:0000313" key="2">
    <source>
        <dbReference type="Proteomes" id="UP000499080"/>
    </source>
</evidence>
<accession>A0A4Y2BMM9</accession>
<gene>
    <name evidence="1" type="ORF">AVEN_59681_1</name>
</gene>
<name>A0A4Y2BMM9_ARAVE</name>
<comment type="caution">
    <text evidence="1">The sequence shown here is derived from an EMBL/GenBank/DDBJ whole genome shotgun (WGS) entry which is preliminary data.</text>
</comment>
<organism evidence="1 2">
    <name type="scientific">Araneus ventricosus</name>
    <name type="common">Orbweaver spider</name>
    <name type="synonym">Epeira ventricosa</name>
    <dbReference type="NCBI Taxonomy" id="182803"/>
    <lineage>
        <taxon>Eukaryota</taxon>
        <taxon>Metazoa</taxon>
        <taxon>Ecdysozoa</taxon>
        <taxon>Arthropoda</taxon>
        <taxon>Chelicerata</taxon>
        <taxon>Arachnida</taxon>
        <taxon>Araneae</taxon>
        <taxon>Araneomorphae</taxon>
        <taxon>Entelegynae</taxon>
        <taxon>Araneoidea</taxon>
        <taxon>Araneidae</taxon>
        <taxon>Araneus</taxon>
    </lineage>
</organism>
<dbReference type="Proteomes" id="UP000499080">
    <property type="component" value="Unassembled WGS sequence"/>
</dbReference>
<dbReference type="AlphaFoldDB" id="A0A4Y2BMM9"/>
<reference evidence="1 2" key="1">
    <citation type="journal article" date="2019" name="Sci. Rep.">
        <title>Orb-weaving spider Araneus ventricosus genome elucidates the spidroin gene catalogue.</title>
        <authorList>
            <person name="Kono N."/>
            <person name="Nakamura H."/>
            <person name="Ohtoshi R."/>
            <person name="Moran D.A.P."/>
            <person name="Shinohara A."/>
            <person name="Yoshida Y."/>
            <person name="Fujiwara M."/>
            <person name="Mori M."/>
            <person name="Tomita M."/>
            <person name="Arakawa K."/>
        </authorList>
    </citation>
    <scope>NUCLEOTIDE SEQUENCE [LARGE SCALE GENOMIC DNA]</scope>
</reference>